<keyword evidence="4 7" id="KW-0812">Transmembrane</keyword>
<comment type="subcellular location">
    <subcellularLocation>
        <location evidence="1 7">Cell membrane</location>
        <topology evidence="1 7">Multi-pass membrane protein</topology>
    </subcellularLocation>
</comment>
<keyword evidence="2 7" id="KW-0813">Transport</keyword>
<dbReference type="PROSITE" id="PS50928">
    <property type="entry name" value="ABC_TM1"/>
    <property type="match status" value="1"/>
</dbReference>
<reference evidence="9 10" key="1">
    <citation type="submission" date="2023-04" db="EMBL/GenBank/DDBJ databases">
        <title>Marinoamorphus aggregata gen. nov., sp. Nov., isolate from tissue of brittle star Ophioplocus japonicus.</title>
        <authorList>
            <person name="Kawano K."/>
            <person name="Sawayama S."/>
            <person name="Nakagawa S."/>
        </authorList>
    </citation>
    <scope>NUCLEOTIDE SEQUENCE [LARGE SCALE GENOMIC DNA]</scope>
    <source>
        <strain evidence="9 10">NKW23</strain>
    </source>
</reference>
<evidence type="ECO:0000256" key="4">
    <source>
        <dbReference type="ARBA" id="ARBA00022692"/>
    </source>
</evidence>
<keyword evidence="6 7" id="KW-0472">Membrane</keyword>
<sequence>MTSQHPAGQARRLLRPVARLWQSDLVWSFRNTPYAVVSLALVLAIAVTALCAHWVAPHDPFDLASFNILDSELPPAWVEGGSPEFILGTDTQGRDVLSLIIYGARLSLLVGLASVVFGLVLGVGLGLLSGYVGGWVDALVMRTADVKLSFPAILVALLVNGVARGFLPPEMHGQIAIPVLIFSIGMSGWVHYARTVRGIVMVERRKEYVLAAQIVGRKGWEVALLHVLPNTMSPVTVIATINLATAILLEATLSFLGVGVPPTEPSLGTLIKVGSEYMFSGIWWVTAFPSLLLVVLVLAVNLLGDWLRDALNPNLQ</sequence>
<dbReference type="InterPro" id="IPR000515">
    <property type="entry name" value="MetI-like"/>
</dbReference>
<dbReference type="PANTHER" id="PTHR43386">
    <property type="entry name" value="OLIGOPEPTIDE TRANSPORT SYSTEM PERMEASE PROTEIN APPC"/>
    <property type="match status" value="1"/>
</dbReference>
<evidence type="ECO:0000313" key="9">
    <source>
        <dbReference type="EMBL" id="GMG82466.1"/>
    </source>
</evidence>
<dbReference type="InterPro" id="IPR035906">
    <property type="entry name" value="MetI-like_sf"/>
</dbReference>
<dbReference type="Pfam" id="PF00528">
    <property type="entry name" value="BPD_transp_1"/>
    <property type="match status" value="1"/>
</dbReference>
<name>A0ABQ6LJ81_9RHOB</name>
<evidence type="ECO:0000256" key="3">
    <source>
        <dbReference type="ARBA" id="ARBA00022475"/>
    </source>
</evidence>
<comment type="similarity">
    <text evidence="7">Belongs to the binding-protein-dependent transport system permease family.</text>
</comment>
<keyword evidence="10" id="KW-1185">Reference proteome</keyword>
<dbReference type="Pfam" id="PF12911">
    <property type="entry name" value="OppC_N"/>
    <property type="match status" value="1"/>
</dbReference>
<dbReference type="Gene3D" id="1.10.3720.10">
    <property type="entry name" value="MetI-like"/>
    <property type="match status" value="1"/>
</dbReference>
<feature type="transmembrane region" description="Helical" evidence="7">
    <location>
        <begin position="148"/>
        <end position="167"/>
    </location>
</feature>
<dbReference type="EMBL" id="BSYI01000010">
    <property type="protein sequence ID" value="GMG82466.1"/>
    <property type="molecule type" value="Genomic_DNA"/>
</dbReference>
<evidence type="ECO:0000259" key="8">
    <source>
        <dbReference type="PROSITE" id="PS50928"/>
    </source>
</evidence>
<evidence type="ECO:0000256" key="5">
    <source>
        <dbReference type="ARBA" id="ARBA00022989"/>
    </source>
</evidence>
<proteinExistence type="inferred from homology"/>
<feature type="transmembrane region" description="Helical" evidence="7">
    <location>
        <begin position="106"/>
        <end position="128"/>
    </location>
</feature>
<evidence type="ECO:0000256" key="1">
    <source>
        <dbReference type="ARBA" id="ARBA00004651"/>
    </source>
</evidence>
<dbReference type="InterPro" id="IPR050366">
    <property type="entry name" value="BP-dependent_transpt_permease"/>
</dbReference>
<gene>
    <name evidence="9" type="ORF">LNKW23_16790</name>
</gene>
<dbReference type="CDD" id="cd06261">
    <property type="entry name" value="TM_PBP2"/>
    <property type="match status" value="1"/>
</dbReference>
<feature type="transmembrane region" description="Helical" evidence="7">
    <location>
        <begin position="174"/>
        <end position="192"/>
    </location>
</feature>
<keyword evidence="3" id="KW-1003">Cell membrane</keyword>
<feature type="transmembrane region" description="Helical" evidence="7">
    <location>
        <begin position="34"/>
        <end position="56"/>
    </location>
</feature>
<evidence type="ECO:0000313" key="10">
    <source>
        <dbReference type="Proteomes" id="UP001239909"/>
    </source>
</evidence>
<accession>A0ABQ6LJ81</accession>
<feature type="transmembrane region" description="Helical" evidence="7">
    <location>
        <begin position="235"/>
        <end position="260"/>
    </location>
</feature>
<feature type="transmembrane region" description="Helical" evidence="7">
    <location>
        <begin position="281"/>
        <end position="303"/>
    </location>
</feature>
<organism evidence="9 10">
    <name type="scientific">Paralimibaculum aggregatum</name>
    <dbReference type="NCBI Taxonomy" id="3036245"/>
    <lineage>
        <taxon>Bacteria</taxon>
        <taxon>Pseudomonadati</taxon>
        <taxon>Pseudomonadota</taxon>
        <taxon>Alphaproteobacteria</taxon>
        <taxon>Rhodobacterales</taxon>
        <taxon>Paracoccaceae</taxon>
        <taxon>Paralimibaculum</taxon>
    </lineage>
</organism>
<keyword evidence="5 7" id="KW-1133">Transmembrane helix</keyword>
<dbReference type="InterPro" id="IPR025966">
    <property type="entry name" value="OppC_N"/>
</dbReference>
<dbReference type="PANTHER" id="PTHR43386:SF26">
    <property type="entry name" value="ABC TRANSPORTER PERMEASE PROTEIN"/>
    <property type="match status" value="1"/>
</dbReference>
<comment type="caution">
    <text evidence="9">The sequence shown here is derived from an EMBL/GenBank/DDBJ whole genome shotgun (WGS) entry which is preliminary data.</text>
</comment>
<dbReference type="Proteomes" id="UP001239909">
    <property type="component" value="Unassembled WGS sequence"/>
</dbReference>
<evidence type="ECO:0000256" key="2">
    <source>
        <dbReference type="ARBA" id="ARBA00022448"/>
    </source>
</evidence>
<evidence type="ECO:0000256" key="6">
    <source>
        <dbReference type="ARBA" id="ARBA00023136"/>
    </source>
</evidence>
<dbReference type="SUPFAM" id="SSF161098">
    <property type="entry name" value="MetI-like"/>
    <property type="match status" value="1"/>
</dbReference>
<evidence type="ECO:0000256" key="7">
    <source>
        <dbReference type="RuleBase" id="RU363032"/>
    </source>
</evidence>
<dbReference type="RefSeq" id="WP_285671243.1">
    <property type="nucleotide sequence ID" value="NZ_BSYI01000010.1"/>
</dbReference>
<protein>
    <submittedName>
        <fullName evidence="9">ABC transporter permease</fullName>
    </submittedName>
</protein>
<feature type="domain" description="ABC transmembrane type-1" evidence="8">
    <location>
        <begin position="104"/>
        <end position="304"/>
    </location>
</feature>